<comment type="caution">
    <text evidence="1">The sequence shown here is derived from an EMBL/GenBank/DDBJ whole genome shotgun (WGS) entry which is preliminary data.</text>
</comment>
<gene>
    <name evidence="1" type="ORF">PMACD_LOCUS10315</name>
</gene>
<protein>
    <submittedName>
        <fullName evidence="1">Uncharacterized protein</fullName>
    </submittedName>
</protein>
<dbReference type="AlphaFoldDB" id="A0A821UGB1"/>
<name>A0A821UGB1_9NEOP</name>
<organism evidence="1 2">
    <name type="scientific">Pieris macdunnoughi</name>
    <dbReference type="NCBI Taxonomy" id="345717"/>
    <lineage>
        <taxon>Eukaryota</taxon>
        <taxon>Metazoa</taxon>
        <taxon>Ecdysozoa</taxon>
        <taxon>Arthropoda</taxon>
        <taxon>Hexapoda</taxon>
        <taxon>Insecta</taxon>
        <taxon>Pterygota</taxon>
        <taxon>Neoptera</taxon>
        <taxon>Endopterygota</taxon>
        <taxon>Lepidoptera</taxon>
        <taxon>Glossata</taxon>
        <taxon>Ditrysia</taxon>
        <taxon>Papilionoidea</taxon>
        <taxon>Pieridae</taxon>
        <taxon>Pierinae</taxon>
        <taxon>Pieris</taxon>
    </lineage>
</organism>
<evidence type="ECO:0000313" key="2">
    <source>
        <dbReference type="Proteomes" id="UP000663880"/>
    </source>
</evidence>
<dbReference type="EMBL" id="CAJOBZ010000031">
    <property type="protein sequence ID" value="CAF4889366.1"/>
    <property type="molecule type" value="Genomic_DNA"/>
</dbReference>
<proteinExistence type="predicted"/>
<keyword evidence="2" id="KW-1185">Reference proteome</keyword>
<dbReference type="Proteomes" id="UP000663880">
    <property type="component" value="Unassembled WGS sequence"/>
</dbReference>
<accession>A0A821UGB1</accession>
<sequence length="83" mass="9879">MRVELQNELSREAFSKQLLDIEPHVPLIRFPLTEVQNGGTPPTLQKRDIWECQWRLLRCWTRREFMDDDRGGPKESAMEPRLS</sequence>
<evidence type="ECO:0000313" key="1">
    <source>
        <dbReference type="EMBL" id="CAF4889366.1"/>
    </source>
</evidence>
<reference evidence="1" key="1">
    <citation type="submission" date="2021-02" db="EMBL/GenBank/DDBJ databases">
        <authorList>
            <person name="Steward A R."/>
        </authorList>
    </citation>
    <scope>NUCLEOTIDE SEQUENCE</scope>
</reference>